<dbReference type="STRING" id="1684307.A0A316U7L8"/>
<dbReference type="Proteomes" id="UP000245942">
    <property type="component" value="Unassembled WGS sequence"/>
</dbReference>
<dbReference type="Gene3D" id="3.40.50.720">
    <property type="entry name" value="NAD(P)-binding Rossmann-like Domain"/>
    <property type="match status" value="1"/>
</dbReference>
<dbReference type="OrthoDB" id="5327538at2759"/>
<dbReference type="GO" id="GO:0005739">
    <property type="term" value="C:mitochondrion"/>
    <property type="evidence" value="ECO:0007669"/>
    <property type="project" value="TreeGrafter"/>
</dbReference>
<proteinExistence type="predicted"/>
<organism evidence="1 2">
    <name type="scientific">Pseudomicrostroma glucosiphilum</name>
    <dbReference type="NCBI Taxonomy" id="1684307"/>
    <lineage>
        <taxon>Eukaryota</taxon>
        <taxon>Fungi</taxon>
        <taxon>Dikarya</taxon>
        <taxon>Basidiomycota</taxon>
        <taxon>Ustilaginomycotina</taxon>
        <taxon>Exobasidiomycetes</taxon>
        <taxon>Microstromatales</taxon>
        <taxon>Microstromatales incertae sedis</taxon>
        <taxon>Pseudomicrostroma</taxon>
    </lineage>
</organism>
<evidence type="ECO:0000313" key="1">
    <source>
        <dbReference type="EMBL" id="PWN20844.1"/>
    </source>
</evidence>
<dbReference type="InterPro" id="IPR002347">
    <property type="entry name" value="SDR_fam"/>
</dbReference>
<gene>
    <name evidence="1" type="ORF">BCV69DRAFT_248914</name>
</gene>
<dbReference type="AlphaFoldDB" id="A0A316U7L8"/>
<dbReference type="PANTHER" id="PTHR42808">
    <property type="entry name" value="HYDROXYSTEROID DEHYDROGENASE-LIKE PROTEIN 2"/>
    <property type="match status" value="1"/>
</dbReference>
<dbReference type="RefSeq" id="XP_025348004.1">
    <property type="nucleotide sequence ID" value="XM_025490315.1"/>
</dbReference>
<dbReference type="SUPFAM" id="SSF51735">
    <property type="entry name" value="NAD(P)-binding Rossmann-fold domains"/>
    <property type="match status" value="1"/>
</dbReference>
<sequence length="325" mass="34903">MSFPLKGRTAFITGASRGIGLEISKSLARLGASVAVAAKSASPHPKLAGTIHSAVEEIERIGEESGSGAKGLAIQLDVRDEKAVEEAIEQTVGRFGGLDYAVNNASAISMKPTLEATPKQLDLMLQINARGTWLVSRYALPHLLKSASSSSSQGRSPHILTLAPPLSHETFTTTLTERGGCWPEQFAQTASAYTLAKGGMALVNLGLSAELAGSGVGVNSLWPYTLIGTSAMRIVSRDAAVEERTWRSPEIVAEAAVRMLQEDGKKFNGRSIIDEIYLRRECGFSEEQMRKYSLGGEQVKMEDLALDLWISKSLQEDVAKARKGQ</sequence>
<keyword evidence="2" id="KW-1185">Reference proteome</keyword>
<evidence type="ECO:0000313" key="2">
    <source>
        <dbReference type="Proteomes" id="UP000245942"/>
    </source>
</evidence>
<dbReference type="EMBL" id="KZ819327">
    <property type="protein sequence ID" value="PWN20844.1"/>
    <property type="molecule type" value="Genomic_DNA"/>
</dbReference>
<dbReference type="NCBIfam" id="NF006133">
    <property type="entry name" value="PRK08278.1"/>
    <property type="match status" value="1"/>
</dbReference>
<dbReference type="InterPro" id="IPR051935">
    <property type="entry name" value="HSDL2"/>
</dbReference>
<dbReference type="Pfam" id="PF00106">
    <property type="entry name" value="adh_short"/>
    <property type="match status" value="1"/>
</dbReference>
<dbReference type="PANTHER" id="PTHR42808:SF3">
    <property type="entry name" value="HYDROXYSTEROID DEHYDROGENASE-LIKE PROTEIN 2"/>
    <property type="match status" value="1"/>
</dbReference>
<dbReference type="PRINTS" id="PR00081">
    <property type="entry name" value="GDHRDH"/>
</dbReference>
<dbReference type="GeneID" id="37012049"/>
<name>A0A316U7L8_9BASI</name>
<accession>A0A316U7L8</accession>
<protein>
    <submittedName>
        <fullName evidence="1">NAD(P)-binding protein</fullName>
    </submittedName>
</protein>
<reference evidence="1 2" key="1">
    <citation type="journal article" date="2018" name="Mol. Biol. Evol.">
        <title>Broad Genomic Sampling Reveals a Smut Pathogenic Ancestry of the Fungal Clade Ustilaginomycotina.</title>
        <authorList>
            <person name="Kijpornyongpan T."/>
            <person name="Mondo S.J."/>
            <person name="Barry K."/>
            <person name="Sandor L."/>
            <person name="Lee J."/>
            <person name="Lipzen A."/>
            <person name="Pangilinan J."/>
            <person name="LaButti K."/>
            <person name="Hainaut M."/>
            <person name="Henrissat B."/>
            <person name="Grigoriev I.V."/>
            <person name="Spatafora J.W."/>
            <person name="Aime M.C."/>
        </authorList>
    </citation>
    <scope>NUCLEOTIDE SEQUENCE [LARGE SCALE GENOMIC DNA]</scope>
    <source>
        <strain evidence="1 2">MCA 4718</strain>
    </source>
</reference>
<dbReference type="InterPro" id="IPR036291">
    <property type="entry name" value="NAD(P)-bd_dom_sf"/>
</dbReference>